<dbReference type="InterPro" id="IPR052579">
    <property type="entry name" value="Zinc_finger_SWIM"/>
</dbReference>
<evidence type="ECO:0000313" key="7">
    <source>
        <dbReference type="Proteomes" id="UP000028582"/>
    </source>
</evidence>
<dbReference type="PANTHER" id="PTHR31569:SF4">
    <property type="entry name" value="SWIM-TYPE DOMAIN-CONTAINING PROTEIN"/>
    <property type="match status" value="1"/>
</dbReference>
<organism evidence="6 7">
    <name type="scientific">Phytophthora nicotianae P1976</name>
    <dbReference type="NCBI Taxonomy" id="1317066"/>
    <lineage>
        <taxon>Eukaryota</taxon>
        <taxon>Sar</taxon>
        <taxon>Stramenopiles</taxon>
        <taxon>Oomycota</taxon>
        <taxon>Peronosporomycetes</taxon>
        <taxon>Peronosporales</taxon>
        <taxon>Peronosporaceae</taxon>
        <taxon>Phytophthora</taxon>
    </lineage>
</organism>
<dbReference type="InterPro" id="IPR038765">
    <property type="entry name" value="Papain-like_cys_pep_sf"/>
</dbReference>
<dbReference type="Gene3D" id="3.40.395.10">
    <property type="entry name" value="Adenoviral Proteinase, Chain A"/>
    <property type="match status" value="1"/>
</dbReference>
<feature type="region of interest" description="Disordered" evidence="4">
    <location>
        <begin position="341"/>
        <end position="415"/>
    </location>
</feature>
<feature type="compositionally biased region" description="Acidic residues" evidence="4">
    <location>
        <begin position="97"/>
        <end position="120"/>
    </location>
</feature>
<protein>
    <recommendedName>
        <fullName evidence="5">Ubiquitin-like protease family profile domain-containing protein</fullName>
    </recommendedName>
</protein>
<dbReference type="Pfam" id="PF02902">
    <property type="entry name" value="Peptidase_C48"/>
    <property type="match status" value="1"/>
</dbReference>
<evidence type="ECO:0000256" key="4">
    <source>
        <dbReference type="SAM" id="MobiDB-lite"/>
    </source>
</evidence>
<dbReference type="OrthoDB" id="1939479at2759"/>
<accession>A0A080ZCK4</accession>
<dbReference type="EMBL" id="ANJA01003275">
    <property type="protein sequence ID" value="ETO64365.1"/>
    <property type="molecule type" value="Genomic_DNA"/>
</dbReference>
<feature type="compositionally biased region" description="Basic and acidic residues" evidence="4">
    <location>
        <begin position="43"/>
        <end position="68"/>
    </location>
</feature>
<keyword evidence="3" id="KW-0378">Hydrolase</keyword>
<comment type="caution">
    <text evidence="6">The sequence shown here is derived from an EMBL/GenBank/DDBJ whole genome shotgun (WGS) entry which is preliminary data.</text>
</comment>
<dbReference type="AlphaFoldDB" id="A0A080ZCK4"/>
<evidence type="ECO:0000256" key="2">
    <source>
        <dbReference type="ARBA" id="ARBA00022670"/>
    </source>
</evidence>
<comment type="similarity">
    <text evidence="1">Belongs to the peptidase C48 family.</text>
</comment>
<dbReference type="SUPFAM" id="SSF54001">
    <property type="entry name" value="Cysteine proteinases"/>
    <property type="match status" value="1"/>
</dbReference>
<sequence length="795" mass="88041">MARTHKTALIERQMTDEAAASGAAEAAAAADSADGKAASVKAAHREAVHSARTRSEKADAIQRVRNDCAETEAEEDTELEEKPAATSVVIDTSEASEGGEEHEEVSTGAEDDGVDAELESDGGSSSSVGRKRKQRPTLHVDEDMLVTVPPFTERHRSWAEFTQAFDVYMAATNQVLVVKEVINVARRNKSLRDQVQYQGLPDDEIPLVPTTLDPYQRTYICTHGWPVRERSSGKRTSHHVRRTDCPFQLIAQWTQSADESWVIAPKRAVYTHNHQVSTGIYQQYPGIRQVPSQSPLVSGVRLLMQAQAGPSSIYEYIRENSDHHVTMQDVRNLVARLRNSGAELSDDDSRGGGTTFVKTENRDNDGSNDGGNACGGENAEDTSSVAQAISGGGGSPSSDESEDLPLTQQTAVSTHLVRKPDVPVKIKLNSRIVPVERPRLNRKEQRAKAEADLKEYNQGMKLRGLLRDRDVCEVVSALKEIQPGILEMGAFLATFQVLGKATPKLSMAWRHRTDIVADNVRYRLPEETVNRAFELLSESRTGKKDEIQLDSDGEGVGDENGYVLVVEKVGTYSRELVEQMKWMWNMQDTCRRGVLLCTWLNNEVKTLVDEKVAVSVAFDNFLKSWPYLVIPGFGFDITYADLFCIRGSTWLNDATMRAFCVFLKTYKNNATVMIPPVKKQTFVLMPINLSGVHWVCLVVDGTAKKIQVYDSAVSAMYLKRLKNIASEIASTLPDMYEEIVFDGPLQKDGDSCGVFACLQQWKSVSSKAPTDVSESGVIKLCWKILQAILKVKRCS</sequence>
<dbReference type="GO" id="GO:0006508">
    <property type="term" value="P:proteolysis"/>
    <property type="evidence" value="ECO:0007669"/>
    <property type="project" value="UniProtKB-KW"/>
</dbReference>
<dbReference type="InterPro" id="IPR003653">
    <property type="entry name" value="Peptidase_C48_C"/>
</dbReference>
<feature type="compositionally biased region" description="Acidic residues" evidence="4">
    <location>
        <begin position="69"/>
        <end position="79"/>
    </location>
</feature>
<keyword evidence="2" id="KW-0645">Protease</keyword>
<gene>
    <name evidence="6" type="ORF">F444_18075</name>
</gene>
<dbReference type="GO" id="GO:0008234">
    <property type="term" value="F:cysteine-type peptidase activity"/>
    <property type="evidence" value="ECO:0007669"/>
    <property type="project" value="InterPro"/>
</dbReference>
<evidence type="ECO:0000259" key="5">
    <source>
        <dbReference type="PROSITE" id="PS50600"/>
    </source>
</evidence>
<feature type="region of interest" description="Disordered" evidence="4">
    <location>
        <begin position="1"/>
        <end position="136"/>
    </location>
</feature>
<dbReference type="PANTHER" id="PTHR31569">
    <property type="entry name" value="SWIM-TYPE DOMAIN-CONTAINING PROTEIN"/>
    <property type="match status" value="1"/>
</dbReference>
<proteinExistence type="inferred from homology"/>
<evidence type="ECO:0000313" key="6">
    <source>
        <dbReference type="EMBL" id="ETO64365.1"/>
    </source>
</evidence>
<evidence type="ECO:0000256" key="1">
    <source>
        <dbReference type="ARBA" id="ARBA00005234"/>
    </source>
</evidence>
<evidence type="ECO:0000256" key="3">
    <source>
        <dbReference type="ARBA" id="ARBA00022801"/>
    </source>
</evidence>
<name>A0A080ZCK4_PHYNI</name>
<reference evidence="6 7" key="1">
    <citation type="submission" date="2013-11" db="EMBL/GenBank/DDBJ databases">
        <title>The Genome Sequence of Phytophthora parasitica P1976.</title>
        <authorList>
            <consortium name="The Broad Institute Genomics Platform"/>
            <person name="Russ C."/>
            <person name="Tyler B."/>
            <person name="Panabieres F."/>
            <person name="Shan W."/>
            <person name="Tripathy S."/>
            <person name="Grunwald N."/>
            <person name="Machado M."/>
            <person name="Johnson C.S."/>
            <person name="Walker B."/>
            <person name="Young S."/>
            <person name="Zeng Q."/>
            <person name="Gargeya S."/>
            <person name="Fitzgerald M."/>
            <person name="Haas B."/>
            <person name="Abouelleil A."/>
            <person name="Allen A.W."/>
            <person name="Alvarado L."/>
            <person name="Arachchi H.M."/>
            <person name="Berlin A.M."/>
            <person name="Chapman S.B."/>
            <person name="Gainer-Dewar J."/>
            <person name="Goldberg J."/>
            <person name="Griggs A."/>
            <person name="Gujja S."/>
            <person name="Hansen M."/>
            <person name="Howarth C."/>
            <person name="Imamovic A."/>
            <person name="Ireland A."/>
            <person name="Larimer J."/>
            <person name="McCowan C."/>
            <person name="Murphy C."/>
            <person name="Pearson M."/>
            <person name="Poon T.W."/>
            <person name="Priest M."/>
            <person name="Roberts A."/>
            <person name="Saif S."/>
            <person name="Shea T."/>
            <person name="Sisk P."/>
            <person name="Sykes S."/>
            <person name="Wortman J."/>
            <person name="Nusbaum C."/>
            <person name="Birren B."/>
        </authorList>
    </citation>
    <scope>NUCLEOTIDE SEQUENCE [LARGE SCALE GENOMIC DNA]</scope>
    <source>
        <strain evidence="6 7">P1976</strain>
    </source>
</reference>
<dbReference type="PROSITE" id="PS50600">
    <property type="entry name" value="ULP_PROTEASE"/>
    <property type="match status" value="1"/>
</dbReference>
<feature type="domain" description="Ubiquitin-like protease family profile" evidence="5">
    <location>
        <begin position="562"/>
        <end position="763"/>
    </location>
</feature>
<dbReference type="Proteomes" id="UP000028582">
    <property type="component" value="Unassembled WGS sequence"/>
</dbReference>
<feature type="compositionally biased region" description="Low complexity" evidence="4">
    <location>
        <begin position="16"/>
        <end position="41"/>
    </location>
</feature>